<sequence length="138" mass="15475">MCSLLCSVVLVRHANEMALTDDFLRQVAKRKKAERPDNPDEAEKKEKKRWKLLTSAFDFSAPATNEDEDSEGPTSLPILHIIVKESGVSTVGAEKEEDFNGEDVRIRWVRVPRGYRLPPKSKKANVLAEVVDALQGSK</sequence>
<dbReference type="Proteomes" id="UP001227192">
    <property type="component" value="Unassembled WGS sequence"/>
</dbReference>
<dbReference type="AlphaFoldDB" id="A0AAI9X6G4"/>
<gene>
    <name evidence="1" type="ORF">VN97_g7517</name>
</gene>
<reference evidence="1" key="1">
    <citation type="submission" date="2015-06" db="EMBL/GenBank/DDBJ databases">
        <authorList>
            <person name="Nguyen H."/>
        </authorList>
    </citation>
    <scope>NUCLEOTIDE SEQUENCE</scope>
    <source>
        <strain evidence="1">DAOM 180753</strain>
    </source>
</reference>
<protein>
    <submittedName>
        <fullName evidence="1">Uncharacterized protein</fullName>
    </submittedName>
</protein>
<keyword evidence="2" id="KW-1185">Reference proteome</keyword>
<name>A0AAI9X6G4_PENTH</name>
<comment type="caution">
    <text evidence="1">The sequence shown here is derived from an EMBL/GenBank/DDBJ whole genome shotgun (WGS) entry which is preliminary data.</text>
</comment>
<evidence type="ECO:0000313" key="1">
    <source>
        <dbReference type="EMBL" id="KAJ9485831.1"/>
    </source>
</evidence>
<organism evidence="1 2">
    <name type="scientific">Penicillium thymicola</name>
    <dbReference type="NCBI Taxonomy" id="293382"/>
    <lineage>
        <taxon>Eukaryota</taxon>
        <taxon>Fungi</taxon>
        <taxon>Dikarya</taxon>
        <taxon>Ascomycota</taxon>
        <taxon>Pezizomycotina</taxon>
        <taxon>Eurotiomycetes</taxon>
        <taxon>Eurotiomycetidae</taxon>
        <taxon>Eurotiales</taxon>
        <taxon>Aspergillaceae</taxon>
        <taxon>Penicillium</taxon>
    </lineage>
</organism>
<evidence type="ECO:0000313" key="2">
    <source>
        <dbReference type="Proteomes" id="UP001227192"/>
    </source>
</evidence>
<proteinExistence type="predicted"/>
<dbReference type="EMBL" id="LACB01000244">
    <property type="protein sequence ID" value="KAJ9485831.1"/>
    <property type="molecule type" value="Genomic_DNA"/>
</dbReference>
<reference evidence="1" key="2">
    <citation type="journal article" date="2016" name="Fungal Biol.">
        <title>Ochratoxin A production by Penicillium thymicola.</title>
        <authorList>
            <person name="Nguyen H.D.T."/>
            <person name="McMullin D.R."/>
            <person name="Ponomareva E."/>
            <person name="Riley R."/>
            <person name="Pomraning K.R."/>
            <person name="Baker S.E."/>
            <person name="Seifert K.A."/>
        </authorList>
    </citation>
    <scope>NUCLEOTIDE SEQUENCE</scope>
    <source>
        <strain evidence="1">DAOM 180753</strain>
    </source>
</reference>
<accession>A0AAI9X6G4</accession>